<dbReference type="SUPFAM" id="SSF54506">
    <property type="entry name" value="Diaminopimelate epimerase-like"/>
    <property type="match status" value="1"/>
</dbReference>
<dbReference type="Pfam" id="PF05544">
    <property type="entry name" value="Pro_racemase"/>
    <property type="match status" value="1"/>
</dbReference>
<evidence type="ECO:0000256" key="2">
    <source>
        <dbReference type="PIRSR" id="PIRSR029792-1"/>
    </source>
</evidence>
<dbReference type="SFLD" id="SFLDS00028">
    <property type="entry name" value="Proline_Racemase"/>
    <property type="match status" value="1"/>
</dbReference>
<comment type="similarity">
    <text evidence="1">Belongs to the proline racemase family.</text>
</comment>
<dbReference type="FunFam" id="3.10.310.10:FF:000005">
    <property type="entry name" value="Proline racemase"/>
    <property type="match status" value="1"/>
</dbReference>
<name>A0A558GNI3_PAENT</name>
<protein>
    <recommendedName>
        <fullName evidence="5">Proline racemase</fullName>
    </recommendedName>
</protein>
<dbReference type="PANTHER" id="PTHR33442">
    <property type="entry name" value="TRANS-3-HYDROXY-L-PROLINE DEHYDRATASE"/>
    <property type="match status" value="1"/>
</dbReference>
<dbReference type="OrthoDB" id="181267at2"/>
<accession>A0A558GNI3</accession>
<evidence type="ECO:0000313" key="3">
    <source>
        <dbReference type="EMBL" id="TVU58373.1"/>
    </source>
</evidence>
<evidence type="ECO:0000256" key="1">
    <source>
        <dbReference type="ARBA" id="ARBA00007529"/>
    </source>
</evidence>
<proteinExistence type="inferred from homology"/>
<dbReference type="EMBL" id="VNFK01000025">
    <property type="protein sequence ID" value="TVU58373.1"/>
    <property type="molecule type" value="Genomic_DNA"/>
</dbReference>
<feature type="active site" description="Proton donor" evidence="2">
    <location>
        <position position="268"/>
    </location>
</feature>
<dbReference type="AlphaFoldDB" id="A0A558GNI3"/>
<dbReference type="Gene3D" id="3.10.310.10">
    <property type="entry name" value="Diaminopimelate Epimerase, Chain A, domain 1"/>
    <property type="match status" value="2"/>
</dbReference>
<gene>
    <name evidence="3" type="ORF">FQP90_21510</name>
</gene>
<reference evidence="3 4" key="1">
    <citation type="submission" date="2019-07" db="EMBL/GenBank/DDBJ databases">
        <title>Diversity of Bacteria from Kongsfjorden, Arctic.</title>
        <authorList>
            <person name="Yu Y."/>
        </authorList>
    </citation>
    <scope>NUCLEOTIDE SEQUENCE [LARGE SCALE GENOMIC DNA]</scope>
    <source>
        <strain evidence="3 4">SM1928</strain>
    </source>
</reference>
<sequence>MSAAPLALDAIEVHAEGEPGRILTSAAGLVHGETMAERLQYCKENLDWLRRLMLHEPRGYPGLCSVILLPPVNEGSDFGIVVLEQGGFTPMSGSNTICAVTAVLEEGIVPVRGPETTVTIDTAVGVVTAVARVENGKVLSVTVVNVPAFVVELDFPLQVPELGTVPVDVVFGGQFFAQARVADLGLELSPDNGKELARAGALIKLAALEQIHVTHPDNPAISGVNLIMLHSGDRVPGRQDRNTVVLSNGKLVADDPSTWTGALDRSPCGTGTSARMAALHSRGQLAIGEDFSHHSIIGSEFIGRLTGTTTVGSREAVLPTITGRGWVTGRSQWLLDPTDPFPSGYTVGDIWAPGA</sequence>
<dbReference type="Proteomes" id="UP000316500">
    <property type="component" value="Unassembled WGS sequence"/>
</dbReference>
<dbReference type="GO" id="GO:0047580">
    <property type="term" value="F:4-hydroxyproline epimerase activity"/>
    <property type="evidence" value="ECO:0007669"/>
    <property type="project" value="TreeGrafter"/>
</dbReference>
<organism evidence="3 4">
    <name type="scientific">Paenarthrobacter nitroguajacolicus</name>
    <name type="common">Arthrobacter nitroguajacolicus</name>
    <dbReference type="NCBI Taxonomy" id="211146"/>
    <lineage>
        <taxon>Bacteria</taxon>
        <taxon>Bacillati</taxon>
        <taxon>Actinomycetota</taxon>
        <taxon>Actinomycetes</taxon>
        <taxon>Micrococcales</taxon>
        <taxon>Micrococcaceae</taxon>
        <taxon>Paenarthrobacter</taxon>
    </lineage>
</organism>
<dbReference type="RefSeq" id="WP_144653107.1">
    <property type="nucleotide sequence ID" value="NZ_VNFK01000025.1"/>
</dbReference>
<dbReference type="InterPro" id="IPR008794">
    <property type="entry name" value="Pro_racemase_fam"/>
</dbReference>
<dbReference type="PIRSF" id="PIRSF029792">
    <property type="entry name" value="Pro_racemase"/>
    <property type="match status" value="1"/>
</dbReference>
<dbReference type="PANTHER" id="PTHR33442:SF5">
    <property type="entry name" value="BIFUNCTIONAL TRANS-3-HYDROXY-L-PROLINE DEHYDRATASE_2-EPIMERASE"/>
    <property type="match status" value="1"/>
</dbReference>
<feature type="active site" description="Proton acceptor" evidence="2">
    <location>
        <position position="92"/>
    </location>
</feature>
<evidence type="ECO:0008006" key="5">
    <source>
        <dbReference type="Google" id="ProtNLM"/>
    </source>
</evidence>
<comment type="caution">
    <text evidence="3">The sequence shown here is derived from an EMBL/GenBank/DDBJ whole genome shotgun (WGS) entry which is preliminary data.</text>
</comment>
<evidence type="ECO:0000313" key="4">
    <source>
        <dbReference type="Proteomes" id="UP000316500"/>
    </source>
</evidence>